<dbReference type="GO" id="GO:0005849">
    <property type="term" value="C:mRNA cleavage factor complex"/>
    <property type="evidence" value="ECO:0007669"/>
    <property type="project" value="TreeGrafter"/>
</dbReference>
<protein>
    <submittedName>
        <fullName evidence="3">CID domain-containing protein</fullName>
    </submittedName>
</protein>
<dbReference type="SUPFAM" id="SSF48464">
    <property type="entry name" value="ENTH/VHS domain"/>
    <property type="match status" value="1"/>
</dbReference>
<feature type="compositionally biased region" description="Polar residues" evidence="2">
    <location>
        <begin position="518"/>
        <end position="530"/>
    </location>
</feature>
<dbReference type="GO" id="GO:0006369">
    <property type="term" value="P:termination of RNA polymerase II transcription"/>
    <property type="evidence" value="ECO:0007669"/>
    <property type="project" value="InterPro"/>
</dbReference>
<dbReference type="STRING" id="13249.T1HCH9"/>
<feature type="compositionally biased region" description="Low complexity" evidence="2">
    <location>
        <begin position="438"/>
        <end position="449"/>
    </location>
</feature>
<dbReference type="eggNOG" id="KOG2071">
    <property type="taxonomic scope" value="Eukaryota"/>
</dbReference>
<feature type="compositionally biased region" description="Low complexity" evidence="2">
    <location>
        <begin position="662"/>
        <end position="677"/>
    </location>
</feature>
<sequence length="934" mass="102489">MLTMLAEDYIEHAAIIVQVVEQHLQKGILVVGDFEGEVAEVACDSKLPALYLIDSIVKNVGKHYINLFTQNIVSTFCAVFEKVDEKVRSQMFKLRQTWNDVFPPKKLFALDVRVHAIDPAWPITATPQSVRIHVNPKFLQAHVPGSSVTPTPAETSQPISDGVMREELLKQQKELLELQKRKVELELLQTKAILEEQQKKLENQAASLISEPLVGASTNVATHPMISETALQQPHSSTTQSSHSTLTSSSCHVQTAISKNKPYKTSGSSFRTRDPRIKFNKDKTTDCRTKPIIVQKDPSTSVKQEWKGVKKDKKSFKKHKERHTTGKNPQEKFIWNVSNDDTSASTKKQVRSFDKDLYTKQPCEEPPPPGVEVVTYSSETFLHSNVVNEKNHKKVKNVEKPGKIPVVSINSTNLSSGMAAVDESSRHSEIHENGVNDSKTSSKPSAASSVFGGVKRCHSRTPSPSESGLSADLQGSASAPPPKKKSLSQDVPNSSFTQSSEEATSAIRDVDLRLLPSPTKSVSEDTQNSKQARAEILDQLFGDEDVDLRRFPPVIRSPQPSNKVTPSSILTDSLVVEEEADSQSKSSTNRISDSPLITTALNVDTLTSSSTTTVLLTSSSALPYPVSPNNMAPKNFSPPLGLHSPNSNLAASVSDHPGNNNPSSSPSSSSPSSPSSSVLPLNTIMPQAFSSSGGNLLPNTSNQLVSSCLAQDTSSFCPPSVVNPQGIVNIAVSPPQCPATPSPPPPPIISKEYAAEESSWANYKRTKSEENGSSTPLDSVRRFSTSKKERTHKALFRSNELENIPTGVPEEKESEQEVEERSSANCNLIIKEAEHQLSTGNITFSQYNRMLKEPPSLDEKIRSDFEEQVITINEVRKLKEALRKDESDELMDDFESERLNEVIVQDDNQDSQLNSKAEFLFLNLRCVNISVCIG</sequence>
<feature type="region of interest" description="Disordered" evidence="2">
    <location>
        <begin position="230"/>
        <end position="274"/>
    </location>
</feature>
<dbReference type="AlphaFoldDB" id="T1HCH9"/>
<feature type="compositionally biased region" description="Basic and acidic residues" evidence="2">
    <location>
        <begin position="423"/>
        <end position="434"/>
    </location>
</feature>
<dbReference type="GO" id="GO:0031124">
    <property type="term" value="P:mRNA 3'-end processing"/>
    <property type="evidence" value="ECO:0007669"/>
    <property type="project" value="InterPro"/>
</dbReference>
<dbReference type="SMART" id="SM00582">
    <property type="entry name" value="RPR"/>
    <property type="match status" value="1"/>
</dbReference>
<feature type="coiled-coil region" evidence="1">
    <location>
        <begin position="166"/>
        <end position="211"/>
    </location>
</feature>
<feature type="region of interest" description="Disordered" evidence="2">
    <location>
        <begin position="297"/>
        <end position="326"/>
    </location>
</feature>
<keyword evidence="4" id="KW-1185">Reference proteome</keyword>
<accession>T1HCH9</accession>
<dbReference type="Pfam" id="PF04818">
    <property type="entry name" value="CID"/>
    <property type="match status" value="1"/>
</dbReference>
<dbReference type="PANTHER" id="PTHR15921">
    <property type="entry name" value="PRE-MRNA CLEAVAGE COMPLEX II"/>
    <property type="match status" value="1"/>
</dbReference>
<reference evidence="3" key="1">
    <citation type="submission" date="2015-05" db="UniProtKB">
        <authorList>
            <consortium name="EnsemblMetazoa"/>
        </authorList>
    </citation>
    <scope>IDENTIFICATION</scope>
</reference>
<dbReference type="InParanoid" id="T1HCH9"/>
<dbReference type="VEuPathDB" id="VectorBase:RPRC001743"/>
<dbReference type="Proteomes" id="UP000015103">
    <property type="component" value="Unassembled WGS sequence"/>
</dbReference>
<dbReference type="PROSITE" id="PS51391">
    <property type="entry name" value="CID"/>
    <property type="match status" value="1"/>
</dbReference>
<dbReference type="InterPro" id="IPR045154">
    <property type="entry name" value="PCF11-like"/>
</dbReference>
<feature type="compositionally biased region" description="Basic residues" evidence="2">
    <location>
        <begin position="310"/>
        <end position="322"/>
    </location>
</feature>
<dbReference type="GO" id="GO:0005737">
    <property type="term" value="C:cytoplasm"/>
    <property type="evidence" value="ECO:0007669"/>
    <property type="project" value="TreeGrafter"/>
</dbReference>
<organism evidence="3 4">
    <name type="scientific">Rhodnius prolixus</name>
    <name type="common">Triatomid bug</name>
    <dbReference type="NCBI Taxonomy" id="13249"/>
    <lineage>
        <taxon>Eukaryota</taxon>
        <taxon>Metazoa</taxon>
        <taxon>Ecdysozoa</taxon>
        <taxon>Arthropoda</taxon>
        <taxon>Hexapoda</taxon>
        <taxon>Insecta</taxon>
        <taxon>Pterygota</taxon>
        <taxon>Neoptera</taxon>
        <taxon>Paraneoptera</taxon>
        <taxon>Hemiptera</taxon>
        <taxon>Heteroptera</taxon>
        <taxon>Panheteroptera</taxon>
        <taxon>Cimicomorpha</taxon>
        <taxon>Reduviidae</taxon>
        <taxon>Triatominae</taxon>
        <taxon>Rhodnius</taxon>
    </lineage>
</organism>
<dbReference type="GO" id="GO:0000993">
    <property type="term" value="F:RNA polymerase II complex binding"/>
    <property type="evidence" value="ECO:0007669"/>
    <property type="project" value="InterPro"/>
</dbReference>
<evidence type="ECO:0000256" key="2">
    <source>
        <dbReference type="SAM" id="MobiDB-lite"/>
    </source>
</evidence>
<name>T1HCH9_RHOPR</name>
<dbReference type="EMBL" id="ACPB03001745">
    <property type="status" value="NOT_ANNOTATED_CDS"/>
    <property type="molecule type" value="Genomic_DNA"/>
</dbReference>
<dbReference type="Pfam" id="PF20845">
    <property type="entry name" value="Pcf11_helical"/>
    <property type="match status" value="1"/>
</dbReference>
<dbReference type="GO" id="GO:0003729">
    <property type="term" value="F:mRNA binding"/>
    <property type="evidence" value="ECO:0007669"/>
    <property type="project" value="InterPro"/>
</dbReference>
<dbReference type="HOGENOM" id="CLU_313595_0_0_1"/>
<dbReference type="InterPro" id="IPR008942">
    <property type="entry name" value="ENTH_VHS"/>
</dbReference>
<dbReference type="CDD" id="cd16982">
    <property type="entry name" value="CID_Pcf11"/>
    <property type="match status" value="1"/>
</dbReference>
<dbReference type="InterPro" id="IPR047415">
    <property type="entry name" value="Pcf11_CID"/>
</dbReference>
<keyword evidence="1" id="KW-0175">Coiled coil</keyword>
<dbReference type="Gene3D" id="1.25.40.90">
    <property type="match status" value="1"/>
</dbReference>
<evidence type="ECO:0000313" key="3">
    <source>
        <dbReference type="EnsemblMetazoa" id="RPRC001743-PA"/>
    </source>
</evidence>
<feature type="region of interest" description="Disordered" evidence="2">
    <location>
        <begin position="633"/>
        <end position="680"/>
    </location>
</feature>
<evidence type="ECO:0000256" key="1">
    <source>
        <dbReference type="SAM" id="Coils"/>
    </source>
</evidence>
<feature type="region of interest" description="Disordered" evidence="2">
    <location>
        <begin position="417"/>
        <end position="530"/>
    </location>
</feature>
<dbReference type="EnsemblMetazoa" id="RPRC001743-RA">
    <property type="protein sequence ID" value="RPRC001743-PA"/>
    <property type="gene ID" value="RPRC001743"/>
</dbReference>
<dbReference type="InterPro" id="IPR048830">
    <property type="entry name" value="PCF11_helical"/>
</dbReference>
<dbReference type="PANTHER" id="PTHR15921:SF3">
    <property type="entry name" value="PRE-MRNA CLEAVAGE COMPLEX 2 PROTEIN PCF11"/>
    <property type="match status" value="1"/>
</dbReference>
<feature type="region of interest" description="Disordered" evidence="2">
    <location>
        <begin position="763"/>
        <end position="791"/>
    </location>
</feature>
<feature type="compositionally biased region" description="Polar residues" evidence="2">
    <location>
        <begin position="488"/>
        <end position="503"/>
    </location>
</feature>
<feature type="compositionally biased region" description="Polar residues" evidence="2">
    <location>
        <begin position="644"/>
        <end position="661"/>
    </location>
</feature>
<dbReference type="InterPro" id="IPR006569">
    <property type="entry name" value="CID_dom"/>
</dbReference>
<feature type="compositionally biased region" description="Polar residues" evidence="2">
    <location>
        <begin position="460"/>
        <end position="477"/>
    </location>
</feature>
<evidence type="ECO:0000313" key="4">
    <source>
        <dbReference type="Proteomes" id="UP000015103"/>
    </source>
</evidence>
<feature type="compositionally biased region" description="Low complexity" evidence="2">
    <location>
        <begin position="236"/>
        <end position="250"/>
    </location>
</feature>
<proteinExistence type="predicted"/>
<feature type="compositionally biased region" description="Polar residues" evidence="2">
    <location>
        <begin position="251"/>
        <end position="270"/>
    </location>
</feature>